<dbReference type="SUPFAM" id="SSF103473">
    <property type="entry name" value="MFS general substrate transporter"/>
    <property type="match status" value="1"/>
</dbReference>
<feature type="transmembrane region" description="Helical" evidence="7">
    <location>
        <begin position="202"/>
        <end position="222"/>
    </location>
</feature>
<evidence type="ECO:0000313" key="9">
    <source>
        <dbReference type="EMBL" id="ABY40598.1"/>
    </source>
</evidence>
<dbReference type="KEGG" id="tca:656852"/>
<dbReference type="HOGENOM" id="CLU_001265_5_0_1"/>
<reference evidence="9" key="1">
    <citation type="submission" date="2007-09" db="EMBL/GenBank/DDBJ databases">
        <title>Characterization of Tribolium castaneum chemoreceptors.</title>
        <authorList>
            <person name="Abdel-latief M."/>
        </authorList>
    </citation>
    <scope>NUCLEOTIDE SEQUENCE</scope>
    <source>
        <tissue evidence="9">Gustatory organ</tissue>
    </source>
</reference>
<dbReference type="InterPro" id="IPR011701">
    <property type="entry name" value="MFS"/>
</dbReference>
<protein>
    <submittedName>
        <fullName evidence="9">Gustatory receptor</fullName>
    </submittedName>
</protein>
<comment type="subcellular location">
    <subcellularLocation>
        <location evidence="1">Membrane</location>
        <topology evidence="1">Multi-pass membrane protein</topology>
    </subcellularLocation>
</comment>
<evidence type="ECO:0000256" key="7">
    <source>
        <dbReference type="SAM" id="Phobius"/>
    </source>
</evidence>
<evidence type="ECO:0000256" key="3">
    <source>
        <dbReference type="ARBA" id="ARBA00022692"/>
    </source>
</evidence>
<dbReference type="PANTHER" id="PTHR11662:SF411">
    <property type="entry name" value="GH05102P"/>
    <property type="match status" value="1"/>
</dbReference>
<feature type="transmembrane region" description="Helical" evidence="7">
    <location>
        <begin position="449"/>
        <end position="469"/>
    </location>
</feature>
<gene>
    <name evidence="9" type="primary">Gr82</name>
</gene>
<evidence type="ECO:0000256" key="5">
    <source>
        <dbReference type="ARBA" id="ARBA00022989"/>
    </source>
</evidence>
<feature type="transmembrane region" description="Helical" evidence="7">
    <location>
        <begin position="84"/>
        <end position="103"/>
    </location>
</feature>
<keyword evidence="5 7" id="KW-1133">Transmembrane helix</keyword>
<feature type="transmembrane region" description="Helical" evidence="7">
    <location>
        <begin position="417"/>
        <end position="437"/>
    </location>
</feature>
<name>B8PUM7_TRICA</name>
<sequence>MPTRGTISPFHRFVIHLCNVFSEILSCTQILFFMVLTSFMIHHMLRVNIAIAIVEMVVKPNTTTPTEENFGPKYAWNEREKNDLFAWFFWGFLITQIPGGRFSEIVGSRIVLGLGILVASVATLLLPLCCNVHYYLVVASRFCVGLGLGVHWPAIPPIAIRWSSSATARTMFMTHLFAGSLGAAIVLPVSGHLIAYVGWPSVFYVTGGMGVLWSVMWFYLIYDSPGQHPRISAKEKEILEQKIRNEITPQVRHIPWIKIFTSLPVWAIVVANASICFGFYIIFNHLPTYMSSVHNVEIEKNGWISSLPHLGEFFREKFVISAYFISGRYITTVAVSYLGARMLHKNKFSTLTIRKFLSVVCSWSAVLLFGMEALFGYHYYVTNFVSITFFLFLSLSIPGMIVNILDISPAFSGTIIGFNQVIVCLSGITSAKVVAFFTATKQSFEQWRYVFIIVAIVNFVGGLFFLIFASADVQSWNPKENVSQKKNTLLNDTTSKDHEEF</sequence>
<dbReference type="Gene3D" id="1.20.1250.20">
    <property type="entry name" value="MFS general substrate transporter like domains"/>
    <property type="match status" value="2"/>
</dbReference>
<dbReference type="GeneID" id="656852"/>
<feature type="transmembrane region" description="Helical" evidence="7">
    <location>
        <begin position="384"/>
        <end position="405"/>
    </location>
</feature>
<feature type="domain" description="Major facilitator superfamily (MFS) profile" evidence="8">
    <location>
        <begin position="30"/>
        <end position="473"/>
    </location>
</feature>
<organism evidence="9">
    <name type="scientific">Tribolium castaneum</name>
    <name type="common">Red flour beetle</name>
    <dbReference type="NCBI Taxonomy" id="7070"/>
    <lineage>
        <taxon>Eukaryota</taxon>
        <taxon>Metazoa</taxon>
        <taxon>Ecdysozoa</taxon>
        <taxon>Arthropoda</taxon>
        <taxon>Hexapoda</taxon>
        <taxon>Insecta</taxon>
        <taxon>Pterygota</taxon>
        <taxon>Neoptera</taxon>
        <taxon>Endopterygota</taxon>
        <taxon>Coleoptera</taxon>
        <taxon>Polyphaga</taxon>
        <taxon>Cucujiformia</taxon>
        <taxon>Tenebrionidae</taxon>
        <taxon>Tenebrionidae incertae sedis</taxon>
        <taxon>Tribolium</taxon>
    </lineage>
</organism>
<evidence type="ECO:0000259" key="8">
    <source>
        <dbReference type="PROSITE" id="PS50850"/>
    </source>
</evidence>
<evidence type="ECO:0000256" key="2">
    <source>
        <dbReference type="ARBA" id="ARBA00022448"/>
    </source>
</evidence>
<dbReference type="CTD" id="656852"/>
<dbReference type="InterPro" id="IPR050382">
    <property type="entry name" value="MFS_Na/Anion_cotransporter"/>
</dbReference>
<evidence type="ECO:0000256" key="1">
    <source>
        <dbReference type="ARBA" id="ARBA00004141"/>
    </source>
</evidence>
<feature type="transmembrane region" description="Helical" evidence="7">
    <location>
        <begin position="20"/>
        <end position="41"/>
    </location>
</feature>
<dbReference type="Pfam" id="PF07690">
    <property type="entry name" value="MFS_1"/>
    <property type="match status" value="1"/>
</dbReference>
<dbReference type="FunFam" id="1.20.1250.20:FF:000157">
    <property type="entry name" value="Inorganic phosphate cotransporter"/>
    <property type="match status" value="1"/>
</dbReference>
<feature type="transmembrane region" description="Helical" evidence="7">
    <location>
        <begin position="356"/>
        <end position="378"/>
    </location>
</feature>
<dbReference type="AlphaFoldDB" id="B8PUM7"/>
<dbReference type="InterPro" id="IPR036259">
    <property type="entry name" value="MFS_trans_sf"/>
</dbReference>
<evidence type="ECO:0000256" key="4">
    <source>
        <dbReference type="ARBA" id="ARBA00022847"/>
    </source>
</evidence>
<feature type="transmembrane region" description="Helical" evidence="7">
    <location>
        <begin position="176"/>
        <end position="196"/>
    </location>
</feature>
<dbReference type="GO" id="GO:0016020">
    <property type="term" value="C:membrane"/>
    <property type="evidence" value="ECO:0007669"/>
    <property type="project" value="UniProtKB-SubCell"/>
</dbReference>
<dbReference type="InterPro" id="IPR020846">
    <property type="entry name" value="MFS_dom"/>
</dbReference>
<dbReference type="PANTHER" id="PTHR11662">
    <property type="entry name" value="SOLUTE CARRIER FAMILY 17"/>
    <property type="match status" value="1"/>
</dbReference>
<keyword evidence="3 7" id="KW-0812">Transmembrane</keyword>
<dbReference type="GO" id="GO:0015293">
    <property type="term" value="F:symporter activity"/>
    <property type="evidence" value="ECO:0007669"/>
    <property type="project" value="UniProtKB-KW"/>
</dbReference>
<keyword evidence="4" id="KW-0769">Symport</keyword>
<feature type="transmembrane region" description="Helical" evidence="7">
    <location>
        <begin position="110"/>
        <end position="128"/>
    </location>
</feature>
<feature type="transmembrane region" description="Helical" evidence="7">
    <location>
        <begin position="263"/>
        <end position="283"/>
    </location>
</feature>
<keyword evidence="6 7" id="KW-0472">Membrane</keyword>
<dbReference type="RefSeq" id="NP_001138949.1">
    <property type="nucleotide sequence ID" value="NM_001145477.1"/>
</dbReference>
<keyword evidence="2" id="KW-0813">Transport</keyword>
<dbReference type="PROSITE" id="PS50850">
    <property type="entry name" value="MFS"/>
    <property type="match status" value="1"/>
</dbReference>
<dbReference type="EMBL" id="EU170073">
    <property type="protein sequence ID" value="ABY40598.1"/>
    <property type="molecule type" value="Genomic_DNA"/>
</dbReference>
<proteinExistence type="predicted"/>
<dbReference type="FunFam" id="1.20.1250.20:FF:000003">
    <property type="entry name" value="Solute carrier family 17 member 3"/>
    <property type="match status" value="1"/>
</dbReference>
<dbReference type="OrthoDB" id="6738476at2759"/>
<accession>B8PUM7</accession>
<feature type="transmembrane region" description="Helical" evidence="7">
    <location>
        <begin position="134"/>
        <end position="155"/>
    </location>
</feature>
<feature type="transmembrane region" description="Helical" evidence="7">
    <location>
        <begin position="318"/>
        <end position="340"/>
    </location>
</feature>
<evidence type="ECO:0000256" key="6">
    <source>
        <dbReference type="ARBA" id="ARBA00023136"/>
    </source>
</evidence>
<keyword evidence="9" id="KW-0675">Receptor</keyword>